<accession>A0AAD8VGU1</accession>
<dbReference type="PANTHER" id="PTHR33240:SF15">
    <property type="entry name" value="GAG-PRO-LIKE PROTEIN"/>
    <property type="match status" value="1"/>
</dbReference>
<dbReference type="Pfam" id="PF00098">
    <property type="entry name" value="zf-CCHC"/>
    <property type="match status" value="1"/>
</dbReference>
<feature type="compositionally biased region" description="Basic and acidic residues" evidence="2">
    <location>
        <begin position="473"/>
        <end position="482"/>
    </location>
</feature>
<keyword evidence="1" id="KW-0479">Metal-binding</keyword>
<organism evidence="4 5">
    <name type="scientific">Lolium multiflorum</name>
    <name type="common">Italian ryegrass</name>
    <name type="synonym">Lolium perenne subsp. multiflorum</name>
    <dbReference type="NCBI Taxonomy" id="4521"/>
    <lineage>
        <taxon>Eukaryota</taxon>
        <taxon>Viridiplantae</taxon>
        <taxon>Streptophyta</taxon>
        <taxon>Embryophyta</taxon>
        <taxon>Tracheophyta</taxon>
        <taxon>Spermatophyta</taxon>
        <taxon>Magnoliopsida</taxon>
        <taxon>Liliopsida</taxon>
        <taxon>Poales</taxon>
        <taxon>Poaceae</taxon>
        <taxon>BOP clade</taxon>
        <taxon>Pooideae</taxon>
        <taxon>Poodae</taxon>
        <taxon>Poeae</taxon>
        <taxon>Poeae Chloroplast Group 2 (Poeae type)</taxon>
        <taxon>Loliodinae</taxon>
        <taxon>Loliinae</taxon>
        <taxon>Lolium</taxon>
    </lineage>
</organism>
<dbReference type="InterPro" id="IPR036875">
    <property type="entry name" value="Znf_CCHC_sf"/>
</dbReference>
<dbReference type="SMART" id="SM00343">
    <property type="entry name" value="ZnF_C2HC"/>
    <property type="match status" value="1"/>
</dbReference>
<feature type="region of interest" description="Disordered" evidence="2">
    <location>
        <begin position="865"/>
        <end position="891"/>
    </location>
</feature>
<gene>
    <name evidence="4" type="ORF">QYE76_029602</name>
</gene>
<feature type="domain" description="CCHC-type" evidence="3">
    <location>
        <begin position="73"/>
        <end position="88"/>
    </location>
</feature>
<keyword evidence="5" id="KW-1185">Reference proteome</keyword>
<dbReference type="PROSITE" id="PS50158">
    <property type="entry name" value="ZF_CCHC"/>
    <property type="match status" value="1"/>
</dbReference>
<feature type="compositionally biased region" description="Low complexity" evidence="2">
    <location>
        <begin position="21"/>
        <end position="56"/>
    </location>
</feature>
<dbReference type="Gene3D" id="2.40.70.10">
    <property type="entry name" value="Acid Proteases"/>
    <property type="match status" value="1"/>
</dbReference>
<evidence type="ECO:0000259" key="3">
    <source>
        <dbReference type="PROSITE" id="PS50158"/>
    </source>
</evidence>
<keyword evidence="1" id="KW-0862">Zinc</keyword>
<feature type="compositionally biased region" description="Basic and acidic residues" evidence="2">
    <location>
        <begin position="521"/>
        <end position="532"/>
    </location>
</feature>
<dbReference type="AlphaFoldDB" id="A0AAD8VGU1"/>
<feature type="region of interest" description="Disordered" evidence="2">
    <location>
        <begin position="395"/>
        <end position="564"/>
    </location>
</feature>
<proteinExistence type="predicted"/>
<dbReference type="GO" id="GO:0008270">
    <property type="term" value="F:zinc ion binding"/>
    <property type="evidence" value="ECO:0007669"/>
    <property type="project" value="UniProtKB-KW"/>
</dbReference>
<evidence type="ECO:0000313" key="5">
    <source>
        <dbReference type="Proteomes" id="UP001231189"/>
    </source>
</evidence>
<evidence type="ECO:0000256" key="2">
    <source>
        <dbReference type="SAM" id="MobiDB-lite"/>
    </source>
</evidence>
<protein>
    <recommendedName>
        <fullName evidence="3">CCHC-type domain-containing protein</fullName>
    </recommendedName>
</protein>
<dbReference type="SUPFAM" id="SSF57756">
    <property type="entry name" value="Retrovirus zinc finger-like domains"/>
    <property type="match status" value="1"/>
</dbReference>
<feature type="compositionally biased region" description="Low complexity" evidence="2">
    <location>
        <begin position="501"/>
        <end position="519"/>
    </location>
</feature>
<comment type="caution">
    <text evidence="4">The sequence shown here is derived from an EMBL/GenBank/DDBJ whole genome shotgun (WGS) entry which is preliminary data.</text>
</comment>
<feature type="region of interest" description="Disordered" evidence="2">
    <location>
        <begin position="1"/>
        <end position="61"/>
    </location>
</feature>
<dbReference type="GO" id="GO:0003676">
    <property type="term" value="F:nucleic acid binding"/>
    <property type="evidence" value="ECO:0007669"/>
    <property type="project" value="InterPro"/>
</dbReference>
<evidence type="ECO:0000313" key="4">
    <source>
        <dbReference type="EMBL" id="KAK1605929.1"/>
    </source>
</evidence>
<sequence>MQTSRPGYQNRSGGNPRPGGHHNNSNYNNNNFNRAPPRAHNNNNNNNNNTNTAPRTGSNAIPVATKDKATITCYECGVVGHYSNECPKRLAKLAGNTAAPAQQQRRVSTGKKFAPNNPNNRSGRLFHMNAEEAQEAPDVVLGVEVLPPSEGLEPGYVAVSLMPIPASGYRPSAAGVFIRTGLTTTTGERVASGLIWRFGSLDCVSDNAGCFADRPFPAGGNVISFGGFDVYVATVAPPRYPREIVRCASPPPGAGSSLTTAGPCIMQEVMATGDDAGDKSTRVRGPELERTNRDAGASGSGPRAPAPPSRLDEVRAKLSSPLTAGADPSSIEKDLETHRQLLLMQAEELSAAKRQMEITQREYNRAHGFTPAGDNPSRAGHIRRRGGGLGAEIARDGAESPAPSMERPVYNTPDKNMRAAEAAAEELNRLQGEELRRQTKRVTELINAATRQSADPRYATAPRASHARGAAGNDRDGPRDTAESASPAPSRHRDSRNTHASSSRTSRPPSGNSGRSRPPSSRHEEGDSERPAPRRQHRAAPEASGQRQPAHSRLGPRIEPADARDRLDRLVESRIAEEEGPAGPKCFGPRILNEPMIDGFQLPRDTPKYDGTAKPEDAAGLLHRSRHRQRQQALGCALLPLMLLGSARTWLNNLPAGSINGWLDFEEAFISNFTGTYRRPGRPNSSRCASRARTSGPCIPTVRDAQLCEGVHEIRAVGFFMAAAATMLWHKLRRSEPKTMAALMAIADKYALAEEGSTPAEICRLRPGGTTTSRPSTSGRGRSPWQPAGQLPRQAAQRPAGPPVRLRPCGSRVDHAAAGESRRQKQDRPWKPKYTFEQMLDSPCKYHSGKNPSNHTTRDCHFMKRLTSGEPLPPPPPPPPAGGPGGQAGAEANNLEHHEANQVHHGGRYLAEDATYIIFTTEPEDRTSQQRRSLEVNAVMPPVPQYLNWSEQAITFDRRDTPAVLPKPGSYAMVLDPTIGTSRRSVRFSRVLIDGGSSINILYRDTARKLGIQEAELRPTPTVFHGIVPGHSCQPIGRITLAVMFGKPDHFRTENVEFEVVDLISPYHALLGRPALTKFMAVPHYGYLKMKLPGPKGVITVAGDYRRSMECATQSSKMAQTLVIAAEKQLISDAVAMAKAAQSGMPAVGNPAGTTHFQPANDTKKILLDPAQPDKFVTIGAGLSSK</sequence>
<feature type="compositionally biased region" description="Low complexity" evidence="2">
    <location>
        <begin position="766"/>
        <end position="799"/>
    </location>
</feature>
<dbReference type="EMBL" id="JAUUTY010000007">
    <property type="protein sequence ID" value="KAK1605929.1"/>
    <property type="molecule type" value="Genomic_DNA"/>
</dbReference>
<keyword evidence="1" id="KW-0863">Zinc-finger</keyword>
<dbReference type="PANTHER" id="PTHR33240">
    <property type="entry name" value="OS08G0508500 PROTEIN"/>
    <property type="match status" value="1"/>
</dbReference>
<dbReference type="CDD" id="cd00303">
    <property type="entry name" value="retropepsin_like"/>
    <property type="match status" value="1"/>
</dbReference>
<reference evidence="4" key="1">
    <citation type="submission" date="2023-07" db="EMBL/GenBank/DDBJ databases">
        <title>A chromosome-level genome assembly of Lolium multiflorum.</title>
        <authorList>
            <person name="Chen Y."/>
            <person name="Copetti D."/>
            <person name="Kolliker R."/>
            <person name="Studer B."/>
        </authorList>
    </citation>
    <scope>NUCLEOTIDE SEQUENCE</scope>
    <source>
        <strain evidence="4">02402/16</strain>
        <tissue evidence="4">Leaf</tissue>
    </source>
</reference>
<name>A0AAD8VGU1_LOLMU</name>
<dbReference type="Proteomes" id="UP001231189">
    <property type="component" value="Unassembled WGS sequence"/>
</dbReference>
<feature type="compositionally biased region" description="Basic and acidic residues" evidence="2">
    <location>
        <begin position="426"/>
        <end position="443"/>
    </location>
</feature>
<feature type="region of interest" description="Disordered" evidence="2">
    <location>
        <begin position="97"/>
        <end position="119"/>
    </location>
</feature>
<feature type="compositionally biased region" description="Basic and acidic residues" evidence="2">
    <location>
        <begin position="812"/>
        <end position="830"/>
    </location>
</feature>
<dbReference type="InterPro" id="IPR001878">
    <property type="entry name" value="Znf_CCHC"/>
</dbReference>
<feature type="compositionally biased region" description="Pro residues" evidence="2">
    <location>
        <begin position="871"/>
        <end position="882"/>
    </location>
</feature>
<feature type="compositionally biased region" description="Basic and acidic residues" evidence="2">
    <location>
        <begin position="276"/>
        <end position="293"/>
    </location>
</feature>
<feature type="region of interest" description="Disordered" evidence="2">
    <location>
        <begin position="761"/>
        <end position="832"/>
    </location>
</feature>
<evidence type="ECO:0000256" key="1">
    <source>
        <dbReference type="PROSITE-ProRule" id="PRU00047"/>
    </source>
</evidence>
<dbReference type="InterPro" id="IPR021109">
    <property type="entry name" value="Peptidase_aspartic_dom_sf"/>
</dbReference>
<feature type="region of interest" description="Disordered" evidence="2">
    <location>
        <begin position="270"/>
        <end position="311"/>
    </location>
</feature>